<organism evidence="8 9">
    <name type="scientific">Acer yangbiense</name>
    <dbReference type="NCBI Taxonomy" id="1000413"/>
    <lineage>
        <taxon>Eukaryota</taxon>
        <taxon>Viridiplantae</taxon>
        <taxon>Streptophyta</taxon>
        <taxon>Embryophyta</taxon>
        <taxon>Tracheophyta</taxon>
        <taxon>Spermatophyta</taxon>
        <taxon>Magnoliopsida</taxon>
        <taxon>eudicotyledons</taxon>
        <taxon>Gunneridae</taxon>
        <taxon>Pentapetalae</taxon>
        <taxon>rosids</taxon>
        <taxon>malvids</taxon>
        <taxon>Sapindales</taxon>
        <taxon>Sapindaceae</taxon>
        <taxon>Hippocastanoideae</taxon>
        <taxon>Acereae</taxon>
        <taxon>Acer</taxon>
    </lineage>
</organism>
<dbReference type="Pfam" id="PF00512">
    <property type="entry name" value="HisKA"/>
    <property type="match status" value="1"/>
</dbReference>
<keyword evidence="5" id="KW-1133">Transmembrane helix</keyword>
<dbReference type="Gene3D" id="3.40.50.2300">
    <property type="match status" value="1"/>
</dbReference>
<dbReference type="Gene3D" id="1.10.287.130">
    <property type="match status" value="1"/>
</dbReference>
<reference evidence="9" key="1">
    <citation type="journal article" date="2019" name="Gigascience">
        <title>De novo genome assembly of the endangered Acer yangbiense, a plant species with extremely small populations endemic to Yunnan Province, China.</title>
        <authorList>
            <person name="Yang J."/>
            <person name="Wariss H.M."/>
            <person name="Tao L."/>
            <person name="Zhang R."/>
            <person name="Yun Q."/>
            <person name="Hollingsworth P."/>
            <person name="Dao Z."/>
            <person name="Luo G."/>
            <person name="Guo H."/>
            <person name="Ma Y."/>
            <person name="Sun W."/>
        </authorList>
    </citation>
    <scope>NUCLEOTIDE SEQUENCE [LARGE SCALE GENOMIC DNA]</scope>
    <source>
        <strain evidence="9">cv. Malutang</strain>
    </source>
</reference>
<dbReference type="InterPro" id="IPR036097">
    <property type="entry name" value="HisK_dim/P_sf"/>
</dbReference>
<dbReference type="SUPFAM" id="SSF52402">
    <property type="entry name" value="Adenine nucleotide alpha hydrolases-like"/>
    <property type="match status" value="1"/>
</dbReference>
<dbReference type="EMBL" id="VAHF01000003">
    <property type="protein sequence ID" value="TXG65306.1"/>
    <property type="molecule type" value="Genomic_DNA"/>
</dbReference>
<keyword evidence="9" id="KW-1185">Reference proteome</keyword>
<feature type="domain" description="Response regulatory" evidence="7">
    <location>
        <begin position="1068"/>
        <end position="1199"/>
    </location>
</feature>
<dbReference type="SUPFAM" id="SSF52172">
    <property type="entry name" value="CheY-like"/>
    <property type="match status" value="1"/>
</dbReference>
<evidence type="ECO:0000313" key="8">
    <source>
        <dbReference type="EMBL" id="TXG65306.1"/>
    </source>
</evidence>
<evidence type="ECO:0000256" key="3">
    <source>
        <dbReference type="ARBA" id="ARBA00022553"/>
    </source>
</evidence>
<dbReference type="SUPFAM" id="SSF47384">
    <property type="entry name" value="Homodimeric domain of signal transducing histidine kinase"/>
    <property type="match status" value="1"/>
</dbReference>
<feature type="domain" description="Histidine kinase" evidence="6">
    <location>
        <begin position="520"/>
        <end position="786"/>
    </location>
</feature>
<gene>
    <name evidence="8" type="ORF">EZV62_006581</name>
</gene>
<dbReference type="InterPro" id="IPR004358">
    <property type="entry name" value="Sig_transdc_His_kin-like_C"/>
</dbReference>
<dbReference type="PRINTS" id="PR00344">
    <property type="entry name" value="BCTRLSENSOR"/>
</dbReference>
<dbReference type="InterPro" id="IPR003594">
    <property type="entry name" value="HATPase_dom"/>
</dbReference>
<comment type="catalytic activity">
    <reaction evidence="1">
        <text>ATP + protein L-histidine = ADP + protein N-phospho-L-histidine.</text>
        <dbReference type="EC" id="2.7.13.3"/>
    </reaction>
</comment>
<dbReference type="InterPro" id="IPR003661">
    <property type="entry name" value="HisK_dim/P_dom"/>
</dbReference>
<dbReference type="EC" id="2.7.13.3" evidence="2"/>
<dbReference type="SUPFAM" id="SSF55874">
    <property type="entry name" value="ATPase domain of HSP90 chaperone/DNA topoisomerase II/histidine kinase"/>
    <property type="match status" value="1"/>
</dbReference>
<evidence type="ECO:0000256" key="5">
    <source>
        <dbReference type="SAM" id="Phobius"/>
    </source>
</evidence>
<feature type="modified residue" description="4-aspartylphosphate" evidence="4">
    <location>
        <position position="1130"/>
    </location>
</feature>
<dbReference type="CDD" id="cd17546">
    <property type="entry name" value="REC_hyHK_CKI1_RcsC-like"/>
    <property type="match status" value="1"/>
</dbReference>
<evidence type="ECO:0000259" key="6">
    <source>
        <dbReference type="PROSITE" id="PS50109"/>
    </source>
</evidence>
<dbReference type="AlphaFoldDB" id="A0A5C7IA88"/>
<dbReference type="Pfam" id="PF00072">
    <property type="entry name" value="Response_reg"/>
    <property type="match status" value="1"/>
</dbReference>
<keyword evidence="5" id="KW-0812">Transmembrane</keyword>
<dbReference type="Gene3D" id="3.40.50.620">
    <property type="entry name" value="HUPs"/>
    <property type="match status" value="1"/>
</dbReference>
<evidence type="ECO:0000259" key="7">
    <source>
        <dbReference type="PROSITE" id="PS50110"/>
    </source>
</evidence>
<dbReference type="InterPro" id="IPR005467">
    <property type="entry name" value="His_kinase_dom"/>
</dbReference>
<dbReference type="CDD" id="cd23659">
    <property type="entry name" value="USP_At3g01520-like"/>
    <property type="match status" value="1"/>
</dbReference>
<dbReference type="Pfam" id="PF00582">
    <property type="entry name" value="Usp"/>
    <property type="match status" value="1"/>
</dbReference>
<sequence length="1205" mass="134130">MADVAATAKVRRIIVAVDEGEESMYALTWCLKNVISQNSNDTLILLYAKPPRAVYPTLDGTGYLFSSDIMASMDKYISDMANGVMEKAKKLCREQSSDVKVEARVGDGDPRDVICDMVEKLGADVLVMGSHGYGWIKRWGFCGFVTLKLWLMTKQTEQETLRESYGVRNHSFSEIESTARLLLPLNSSTINLARSLSSFLNGTELSFATIGDKVAPRLFLALATIPHVSQVSYIGLDGLMFTYYKDGGQTLAVYSNTSMSSFCYTQPVNRDTGMLYGEAVVFPQPMIFVNESWFQQSLNSTSSGYSSIGTKWNKPQESLFFSTVAMDGRGIISLGIPDSYVADRFAALDFHGGDFHLASADGKVIIGTKLKDTRIIARRSSVFVTTLPKYKHNNGHHVQGSVALVSCTNDGKLSPVHGKVLGVKYIFFCSTLEVAGVHSVYVLSYSRDGLASLVSKDGRASRMLLVFMFLTVIISIGIFIFLIGRAAKREMYLCAALVKQMNATHQAERKSMNKTFALAKASHDVRASLAAITGLVEVCQDDASPQSELAENLSQIRTCTVDLLGILNSVLEMSKIEAGKMELQVEDFNLAQLLEEVVDMFYVVAIKKGVDVVLDPSDGSIMGICLVRGDRVKLKQILCNLLSNAIKFTSEGHVSVRAVVKKKSFEKEIIASNHNVISKCLSSSFFKNKGGFNGLDALHSVEQSPNVMEFDFEVDDTGKGIPKDKRNSVFEEFVQVKETSLGHEGSGLGLGIVQSMVHLMKGDITIVDKEPGERGTCFKFNVLLTICEPESTNTNEESPKMHNDWYRNRFHQHFTSFWNSAPKPEGSHMILFIAGEERRRVLKRYIENNLKIKVTIVKQEKILHQELKKLKRKMDPAYICDYLGKSDSIFIENLTKSASSNSEIVATSESNSRSNSRSLSSFTLVVIDAHVGSSSELYRILTNFKKENSACWVCKVIWLDNPFIRNAHVREHEENRLVPPCDHVINKPFHGSRLVEALKLLPECKGTSTSQCNVTLSQDVHHYIESNPLKQLKISLETDTVTSSSQLEQIIIHSDKKGGEEKPLSGKKILVVEDNAIILKLTLTTLRKNGAYVEVCTNGKLAFDQVCKTLSDQRKEGHSKALPYDYIMMDCEMPVMDGYEATRLIRKEEKHYSVHIPIIALTSHGIGEEASKIAEAGMDFHLTKPLKVYELLEINRTLEEKRKEI</sequence>
<dbReference type="SMART" id="SM00387">
    <property type="entry name" value="HATPase_c"/>
    <property type="match status" value="1"/>
</dbReference>
<dbReference type="PROSITE" id="PS50109">
    <property type="entry name" value="HIS_KIN"/>
    <property type="match status" value="1"/>
</dbReference>
<dbReference type="SMART" id="SM00388">
    <property type="entry name" value="HisKA"/>
    <property type="match status" value="1"/>
</dbReference>
<comment type="caution">
    <text evidence="8">The sequence shown here is derived from an EMBL/GenBank/DDBJ whole genome shotgun (WGS) entry which is preliminary data.</text>
</comment>
<dbReference type="GO" id="GO:0000155">
    <property type="term" value="F:phosphorelay sensor kinase activity"/>
    <property type="evidence" value="ECO:0007669"/>
    <property type="project" value="InterPro"/>
</dbReference>
<feature type="transmembrane region" description="Helical" evidence="5">
    <location>
        <begin position="464"/>
        <end position="484"/>
    </location>
</feature>
<feature type="transmembrane region" description="Helical" evidence="5">
    <location>
        <begin position="425"/>
        <end position="443"/>
    </location>
</feature>
<evidence type="ECO:0000256" key="2">
    <source>
        <dbReference type="ARBA" id="ARBA00012438"/>
    </source>
</evidence>
<name>A0A5C7IA88_9ROSI</name>
<proteinExistence type="predicted"/>
<dbReference type="SMART" id="SM00448">
    <property type="entry name" value="REC"/>
    <property type="match status" value="1"/>
</dbReference>
<evidence type="ECO:0000313" key="9">
    <source>
        <dbReference type="Proteomes" id="UP000323000"/>
    </source>
</evidence>
<dbReference type="Proteomes" id="UP000323000">
    <property type="component" value="Chromosome 3"/>
</dbReference>
<evidence type="ECO:0000256" key="4">
    <source>
        <dbReference type="PROSITE-ProRule" id="PRU00169"/>
    </source>
</evidence>
<dbReference type="InterPro" id="IPR014729">
    <property type="entry name" value="Rossmann-like_a/b/a_fold"/>
</dbReference>
<accession>A0A5C7IA88</accession>
<dbReference type="PROSITE" id="PS50110">
    <property type="entry name" value="RESPONSE_REGULATORY"/>
    <property type="match status" value="1"/>
</dbReference>
<keyword evidence="3 4" id="KW-0597">Phosphoprotein</keyword>
<protein>
    <recommendedName>
        <fullName evidence="2">histidine kinase</fullName>
        <ecNumber evidence="2">2.7.13.3</ecNumber>
    </recommendedName>
</protein>
<dbReference type="InterPro" id="IPR050956">
    <property type="entry name" value="2C_system_His_kinase"/>
</dbReference>
<dbReference type="PANTHER" id="PTHR43719:SF50">
    <property type="entry name" value="HISTIDINE KINASE CKI1-LIKE ISOFORM X1"/>
    <property type="match status" value="1"/>
</dbReference>
<dbReference type="InterPro" id="IPR001789">
    <property type="entry name" value="Sig_transdc_resp-reg_receiver"/>
</dbReference>
<dbReference type="InterPro" id="IPR006016">
    <property type="entry name" value="UspA"/>
</dbReference>
<dbReference type="InterPro" id="IPR011006">
    <property type="entry name" value="CheY-like_superfamily"/>
</dbReference>
<dbReference type="InterPro" id="IPR036890">
    <property type="entry name" value="HATPase_C_sf"/>
</dbReference>
<dbReference type="Pfam" id="PF02518">
    <property type="entry name" value="HATPase_c"/>
    <property type="match status" value="1"/>
</dbReference>
<keyword evidence="5" id="KW-0472">Membrane</keyword>
<dbReference type="Gene3D" id="3.30.565.10">
    <property type="entry name" value="Histidine kinase-like ATPase, C-terminal domain"/>
    <property type="match status" value="1"/>
</dbReference>
<dbReference type="CDD" id="cd00082">
    <property type="entry name" value="HisKA"/>
    <property type="match status" value="1"/>
</dbReference>
<dbReference type="OrthoDB" id="60033at2759"/>
<dbReference type="PANTHER" id="PTHR43719">
    <property type="entry name" value="TWO-COMPONENT HISTIDINE KINASE"/>
    <property type="match status" value="1"/>
</dbReference>
<evidence type="ECO:0000256" key="1">
    <source>
        <dbReference type="ARBA" id="ARBA00000085"/>
    </source>
</evidence>